<dbReference type="Gene3D" id="2.10.25.10">
    <property type="entry name" value="Laminin"/>
    <property type="match status" value="1"/>
</dbReference>
<dbReference type="InterPro" id="IPR000742">
    <property type="entry name" value="EGF"/>
</dbReference>
<proteinExistence type="predicted"/>
<feature type="transmembrane region" description="Helical" evidence="2">
    <location>
        <begin position="54"/>
        <end position="78"/>
    </location>
</feature>
<feature type="domain" description="EGF-like" evidence="3">
    <location>
        <begin position="2"/>
        <end position="39"/>
    </location>
</feature>
<keyword evidence="5" id="KW-1185">Reference proteome</keyword>
<organism evidence="4 5">
    <name type="scientific">Leptobrachium leishanense</name>
    <name type="common">Leishan spiny toad</name>
    <dbReference type="NCBI Taxonomy" id="445787"/>
    <lineage>
        <taxon>Eukaryota</taxon>
        <taxon>Metazoa</taxon>
        <taxon>Chordata</taxon>
        <taxon>Craniata</taxon>
        <taxon>Vertebrata</taxon>
        <taxon>Euteleostomi</taxon>
        <taxon>Amphibia</taxon>
        <taxon>Batrachia</taxon>
        <taxon>Anura</taxon>
        <taxon>Pelobatoidea</taxon>
        <taxon>Megophryidae</taxon>
        <taxon>Leptobrachium</taxon>
    </lineage>
</organism>
<dbReference type="SUPFAM" id="SSF57196">
    <property type="entry name" value="EGF/Laminin"/>
    <property type="match status" value="1"/>
</dbReference>
<protein>
    <recommendedName>
        <fullName evidence="3">EGF-like domain-containing protein</fullName>
    </recommendedName>
</protein>
<dbReference type="OrthoDB" id="6162427at2759"/>
<dbReference type="GeneTree" id="ENSGT01150000288148"/>
<comment type="caution">
    <text evidence="1">Lacks conserved residue(s) required for the propagation of feature annotation.</text>
</comment>
<feature type="disulfide bond" evidence="1">
    <location>
        <begin position="29"/>
        <end position="38"/>
    </location>
</feature>
<evidence type="ECO:0000259" key="3">
    <source>
        <dbReference type="PROSITE" id="PS50026"/>
    </source>
</evidence>
<dbReference type="PROSITE" id="PS00022">
    <property type="entry name" value="EGF_1"/>
    <property type="match status" value="1"/>
</dbReference>
<evidence type="ECO:0000256" key="2">
    <source>
        <dbReference type="SAM" id="Phobius"/>
    </source>
</evidence>
<name>A0A8C5MH61_9ANUR</name>
<accession>A0A8C5MH61</accession>
<dbReference type="Proteomes" id="UP000694569">
    <property type="component" value="Unplaced"/>
</dbReference>
<keyword evidence="2" id="KW-1133">Transmembrane helix</keyword>
<evidence type="ECO:0000256" key="1">
    <source>
        <dbReference type="PROSITE-ProRule" id="PRU00076"/>
    </source>
</evidence>
<dbReference type="Ensembl" id="ENSLLET00000014254.1">
    <property type="protein sequence ID" value="ENSLLEP00000013724.1"/>
    <property type="gene ID" value="ENSLLEG00000008653.1"/>
</dbReference>
<keyword evidence="2" id="KW-0472">Membrane</keyword>
<keyword evidence="1" id="KW-0245">EGF-like domain</keyword>
<evidence type="ECO:0000313" key="5">
    <source>
        <dbReference type="Proteomes" id="UP000694569"/>
    </source>
</evidence>
<feature type="disulfide bond" evidence="1">
    <location>
        <begin position="10"/>
        <end position="27"/>
    </location>
</feature>
<keyword evidence="1" id="KW-1015">Disulfide bond</keyword>
<reference evidence="4" key="1">
    <citation type="submission" date="2025-08" db="UniProtKB">
        <authorList>
            <consortium name="Ensembl"/>
        </authorList>
    </citation>
    <scope>IDENTIFICATION</scope>
</reference>
<reference evidence="4" key="2">
    <citation type="submission" date="2025-09" db="UniProtKB">
        <authorList>
            <consortium name="Ensembl"/>
        </authorList>
    </citation>
    <scope>IDENTIFICATION</scope>
</reference>
<keyword evidence="2" id="KW-0812">Transmembrane</keyword>
<evidence type="ECO:0000313" key="4">
    <source>
        <dbReference type="Ensembl" id="ENSLLEP00000013724.1"/>
    </source>
</evidence>
<sequence>MLPFDQSFFCLNGGICYRIPSVTGPFCKCSGKFTGTRCEGIILAAEKPQARSEYLVNILVLAAFLGLIFIGLICFLLGEYPAQAHTICEEDLIETYGTAVRDVWVGWNVNCC</sequence>
<dbReference type="AlphaFoldDB" id="A0A8C5MH61"/>
<dbReference type="PROSITE" id="PS50026">
    <property type="entry name" value="EGF_3"/>
    <property type="match status" value="1"/>
</dbReference>